<dbReference type="PROSITE" id="PS51272">
    <property type="entry name" value="SLH"/>
    <property type="match status" value="3"/>
</dbReference>
<sequence length="545" mass="58809">MKLSTCLLIISIMIAPLSQVLGESGSDIDGHWAKDELQQWIEKGLLNGYGDGNYLPNQTITRAEAATLVNRSFEHEETAEVAFSDVTAEDWFYENVSKAIAAGFMTGYEDGTFKPDQNITRQELAAMIFRLLGLDANTDAVASYDDVDSISDWAKGEIGALVDLGIVTGYNDNTIQPNGLTKRSEAIVMIERAFEYLYTYSEAGAYGPEEGTETITHDVTVTTSDVTLQNLVIEGDLLLAEGIGEGDVYLNNVTVNGTTTILGGGENSVHLTDTVLITVIVDKKDGNIRIVVKGESEVKEVTLNSGAKLVESELDGVGFADVVISTEIVKDANVELEGEFESVDVYAEDILVEVSENSSVEKLVLNAVIKVVSEGNLVETIENVSGSEIEQANDSEPSSSGGGSGGGTGSTDDESDEENLAILSAEIEIESESNEKESFQLEIDGDEILVGIPEKYTNLPDDEEITLKITIKSTKDVDTMMIDFKQRGKKYATFEDATAELNVTVTGEQVGIIDIVDGTNLATFDGYIEGSTSQKDIEMTIYIEL</sequence>
<reference evidence="3 4" key="1">
    <citation type="submission" date="2023-08" db="EMBL/GenBank/DDBJ databases">
        <authorList>
            <person name="Park J.-S."/>
        </authorList>
    </citation>
    <scope>NUCLEOTIDE SEQUENCE [LARGE SCALE GENOMIC DNA]</scope>
    <source>
        <strain evidence="3 4">2205SS18-9</strain>
    </source>
</reference>
<accession>A0ABT9J4R8</accession>
<dbReference type="Pfam" id="PF00395">
    <property type="entry name" value="SLH"/>
    <property type="match status" value="3"/>
</dbReference>
<evidence type="ECO:0000313" key="4">
    <source>
        <dbReference type="Proteomes" id="UP001231941"/>
    </source>
</evidence>
<feature type="domain" description="SLH" evidence="2">
    <location>
        <begin position="79"/>
        <end position="142"/>
    </location>
</feature>
<feature type="compositionally biased region" description="Gly residues" evidence="1">
    <location>
        <begin position="400"/>
        <end position="409"/>
    </location>
</feature>
<name>A0ABT9J4R8_9BACL</name>
<dbReference type="PANTHER" id="PTHR43308:SF5">
    <property type="entry name" value="S-LAYER PROTEIN _ PEPTIDOGLYCAN ENDO-BETA-N-ACETYLGLUCOSAMINIDASE"/>
    <property type="match status" value="1"/>
</dbReference>
<keyword evidence="4" id="KW-1185">Reference proteome</keyword>
<proteinExistence type="predicted"/>
<feature type="region of interest" description="Disordered" evidence="1">
    <location>
        <begin position="383"/>
        <end position="416"/>
    </location>
</feature>
<feature type="domain" description="SLH" evidence="2">
    <location>
        <begin position="143"/>
        <end position="204"/>
    </location>
</feature>
<dbReference type="InterPro" id="IPR001119">
    <property type="entry name" value="SLH_dom"/>
</dbReference>
<comment type="caution">
    <text evidence="3">The sequence shown here is derived from an EMBL/GenBank/DDBJ whole genome shotgun (WGS) entry which is preliminary data.</text>
</comment>
<dbReference type="RefSeq" id="WP_305993923.1">
    <property type="nucleotide sequence ID" value="NZ_JAVAMP010000016.1"/>
</dbReference>
<dbReference type="Proteomes" id="UP001231941">
    <property type="component" value="Unassembled WGS sequence"/>
</dbReference>
<organism evidence="3 4">
    <name type="scientific">Chengkuizengella axinellae</name>
    <dbReference type="NCBI Taxonomy" id="3064388"/>
    <lineage>
        <taxon>Bacteria</taxon>
        <taxon>Bacillati</taxon>
        <taxon>Bacillota</taxon>
        <taxon>Bacilli</taxon>
        <taxon>Bacillales</taxon>
        <taxon>Paenibacillaceae</taxon>
        <taxon>Chengkuizengella</taxon>
    </lineage>
</organism>
<evidence type="ECO:0000256" key="1">
    <source>
        <dbReference type="SAM" id="MobiDB-lite"/>
    </source>
</evidence>
<feature type="compositionally biased region" description="Polar residues" evidence="1">
    <location>
        <begin position="383"/>
        <end position="392"/>
    </location>
</feature>
<evidence type="ECO:0000259" key="2">
    <source>
        <dbReference type="PROSITE" id="PS51272"/>
    </source>
</evidence>
<protein>
    <submittedName>
        <fullName evidence="3">S-layer homology domain-containing protein</fullName>
    </submittedName>
</protein>
<feature type="domain" description="SLH" evidence="2">
    <location>
        <begin position="20"/>
        <end position="78"/>
    </location>
</feature>
<dbReference type="EMBL" id="JAVAMP010000016">
    <property type="protein sequence ID" value="MDP5276616.1"/>
    <property type="molecule type" value="Genomic_DNA"/>
</dbReference>
<gene>
    <name evidence="3" type="ORF">Q5Y73_21210</name>
</gene>
<evidence type="ECO:0000313" key="3">
    <source>
        <dbReference type="EMBL" id="MDP5276616.1"/>
    </source>
</evidence>
<dbReference type="PANTHER" id="PTHR43308">
    <property type="entry name" value="OUTER MEMBRANE PROTEIN ALPHA-RELATED"/>
    <property type="match status" value="1"/>
</dbReference>
<dbReference type="InterPro" id="IPR051465">
    <property type="entry name" value="Cell_Envelope_Struct_Comp"/>
</dbReference>